<dbReference type="PIRSF" id="PIRSF019404">
    <property type="entry name" value="FliJ"/>
    <property type="match status" value="1"/>
</dbReference>
<sequence length="146" mass="17058">MNRVARLKPVLRIAELEVDKAGQMVASASQQLKTEQQKLQQLTSYQQEYGQRMITAGQAGITADQLRMYDRFREQLENALTHQQSRITQCETVLANCKTQWQAKDIRFKSLEKLLVKLEREADVALQKSEQKNHDEFARRSAKRHW</sequence>
<dbReference type="RefSeq" id="WP_068812570.1">
    <property type="nucleotide sequence ID" value="NZ_BMIY01000001.1"/>
</dbReference>
<dbReference type="Gene3D" id="1.10.287.1700">
    <property type="match status" value="1"/>
</dbReference>
<dbReference type="EMBL" id="BMIY01000001">
    <property type="protein sequence ID" value="GGG48468.1"/>
    <property type="molecule type" value="Genomic_DNA"/>
</dbReference>
<evidence type="ECO:0000256" key="1">
    <source>
        <dbReference type="ARBA" id="ARBA00004413"/>
    </source>
</evidence>
<dbReference type="PANTHER" id="PTHR38786">
    <property type="entry name" value="FLAGELLAR FLIJ PROTEIN"/>
    <property type="match status" value="1"/>
</dbReference>
<dbReference type="InterPro" id="IPR012823">
    <property type="entry name" value="Flagell_FliJ"/>
</dbReference>
<accession>A0A917GJ74</accession>
<evidence type="ECO:0000256" key="9">
    <source>
        <dbReference type="ARBA" id="ARBA00023136"/>
    </source>
</evidence>
<dbReference type="InterPro" id="IPR052570">
    <property type="entry name" value="FliJ"/>
</dbReference>
<gene>
    <name evidence="12" type="ORF">GCM10011403_01910</name>
</gene>
<dbReference type="GO" id="GO:0015031">
    <property type="term" value="P:protein transport"/>
    <property type="evidence" value="ECO:0007669"/>
    <property type="project" value="UniProtKB-KW"/>
</dbReference>
<dbReference type="GO" id="GO:0044781">
    <property type="term" value="P:bacterial-type flagellum organization"/>
    <property type="evidence" value="ECO:0007669"/>
    <property type="project" value="UniProtKB-KW"/>
</dbReference>
<evidence type="ECO:0000313" key="13">
    <source>
        <dbReference type="Proteomes" id="UP000627715"/>
    </source>
</evidence>
<evidence type="ECO:0000256" key="2">
    <source>
        <dbReference type="ARBA" id="ARBA00010004"/>
    </source>
</evidence>
<dbReference type="PRINTS" id="PR01004">
    <property type="entry name" value="FLGFLIJ"/>
</dbReference>
<dbReference type="InterPro" id="IPR018006">
    <property type="entry name" value="Flag_FliJ_proteobac"/>
</dbReference>
<evidence type="ECO:0000256" key="11">
    <source>
        <dbReference type="SAM" id="Coils"/>
    </source>
</evidence>
<dbReference type="GO" id="GO:0003774">
    <property type="term" value="F:cytoskeletal motor activity"/>
    <property type="evidence" value="ECO:0007669"/>
    <property type="project" value="InterPro"/>
</dbReference>
<dbReference type="Pfam" id="PF02050">
    <property type="entry name" value="FliJ"/>
    <property type="match status" value="1"/>
</dbReference>
<protein>
    <recommendedName>
        <fullName evidence="3">Flagellar FliJ protein</fullName>
    </recommendedName>
</protein>
<dbReference type="InterPro" id="IPR053716">
    <property type="entry name" value="Flag_assembly_chemotaxis_eff"/>
</dbReference>
<dbReference type="Proteomes" id="UP000627715">
    <property type="component" value="Unassembled WGS sequence"/>
</dbReference>
<evidence type="ECO:0000313" key="12">
    <source>
        <dbReference type="EMBL" id="GGG48468.1"/>
    </source>
</evidence>
<dbReference type="NCBIfam" id="TIGR02473">
    <property type="entry name" value="flagell_FliJ"/>
    <property type="match status" value="1"/>
</dbReference>
<dbReference type="GO" id="GO:0009288">
    <property type="term" value="C:bacterial-type flagellum"/>
    <property type="evidence" value="ECO:0007669"/>
    <property type="project" value="InterPro"/>
</dbReference>
<keyword evidence="8" id="KW-0653">Protein transport</keyword>
<keyword evidence="11" id="KW-0175">Coiled coil</keyword>
<evidence type="ECO:0000256" key="5">
    <source>
        <dbReference type="ARBA" id="ARBA00022475"/>
    </source>
</evidence>
<evidence type="ECO:0000256" key="3">
    <source>
        <dbReference type="ARBA" id="ARBA00020392"/>
    </source>
</evidence>
<keyword evidence="5" id="KW-1003">Cell membrane</keyword>
<dbReference type="GO" id="GO:0005886">
    <property type="term" value="C:plasma membrane"/>
    <property type="evidence" value="ECO:0007669"/>
    <property type="project" value="UniProtKB-SubCell"/>
</dbReference>
<reference evidence="12" key="2">
    <citation type="submission" date="2020-09" db="EMBL/GenBank/DDBJ databases">
        <authorList>
            <person name="Sun Q."/>
            <person name="Zhou Y."/>
        </authorList>
    </citation>
    <scope>NUCLEOTIDE SEQUENCE</scope>
    <source>
        <strain evidence="12">CGMCC 1.15425</strain>
    </source>
</reference>
<proteinExistence type="inferred from homology"/>
<keyword evidence="10" id="KW-1006">Bacterial flagellum protein export</keyword>
<name>A0A917GJ74_9GAMM</name>
<evidence type="ECO:0000256" key="10">
    <source>
        <dbReference type="ARBA" id="ARBA00023225"/>
    </source>
</evidence>
<keyword evidence="13" id="KW-1185">Reference proteome</keyword>
<dbReference type="AlphaFoldDB" id="A0A917GJ74"/>
<evidence type="ECO:0000256" key="8">
    <source>
        <dbReference type="ARBA" id="ARBA00022927"/>
    </source>
</evidence>
<dbReference type="GO" id="GO:0006935">
    <property type="term" value="P:chemotaxis"/>
    <property type="evidence" value="ECO:0007669"/>
    <property type="project" value="UniProtKB-KW"/>
</dbReference>
<keyword evidence="9" id="KW-0472">Membrane</keyword>
<comment type="subcellular location">
    <subcellularLocation>
        <location evidence="1">Cell membrane</location>
        <topology evidence="1">Peripheral membrane protein</topology>
        <orientation evidence="1">Cytoplasmic side</orientation>
    </subcellularLocation>
</comment>
<evidence type="ECO:0000256" key="7">
    <source>
        <dbReference type="ARBA" id="ARBA00022795"/>
    </source>
</evidence>
<evidence type="ECO:0000256" key="6">
    <source>
        <dbReference type="ARBA" id="ARBA00022500"/>
    </source>
</evidence>
<dbReference type="GO" id="GO:0071973">
    <property type="term" value="P:bacterial-type flagellum-dependent cell motility"/>
    <property type="evidence" value="ECO:0007669"/>
    <property type="project" value="InterPro"/>
</dbReference>
<keyword evidence="4" id="KW-0813">Transport</keyword>
<comment type="caution">
    <text evidence="12">The sequence shown here is derived from an EMBL/GenBank/DDBJ whole genome shotgun (WGS) entry which is preliminary data.</text>
</comment>
<keyword evidence="7" id="KW-1005">Bacterial flagellum biogenesis</keyword>
<comment type="similarity">
    <text evidence="2">Belongs to the FliJ family.</text>
</comment>
<keyword evidence="6" id="KW-0145">Chemotaxis</keyword>
<feature type="coiled-coil region" evidence="11">
    <location>
        <begin position="108"/>
        <end position="135"/>
    </location>
</feature>
<organism evidence="12 13">
    <name type="scientific">Pseudohongiella nitratireducens</name>
    <dbReference type="NCBI Taxonomy" id="1768907"/>
    <lineage>
        <taxon>Bacteria</taxon>
        <taxon>Pseudomonadati</taxon>
        <taxon>Pseudomonadota</taxon>
        <taxon>Gammaproteobacteria</taxon>
        <taxon>Pseudomonadales</taxon>
        <taxon>Pseudohongiellaceae</taxon>
        <taxon>Pseudohongiella</taxon>
    </lineage>
</organism>
<dbReference type="OrthoDB" id="7063681at2"/>
<dbReference type="PANTHER" id="PTHR38786:SF1">
    <property type="entry name" value="FLAGELLAR FLIJ PROTEIN"/>
    <property type="match status" value="1"/>
</dbReference>
<reference evidence="12" key="1">
    <citation type="journal article" date="2014" name="Int. J. Syst. Evol. Microbiol.">
        <title>Complete genome sequence of Corynebacterium casei LMG S-19264T (=DSM 44701T), isolated from a smear-ripened cheese.</title>
        <authorList>
            <consortium name="US DOE Joint Genome Institute (JGI-PGF)"/>
            <person name="Walter F."/>
            <person name="Albersmeier A."/>
            <person name="Kalinowski J."/>
            <person name="Ruckert C."/>
        </authorList>
    </citation>
    <scope>NUCLEOTIDE SEQUENCE</scope>
    <source>
        <strain evidence="12">CGMCC 1.15425</strain>
    </source>
</reference>
<evidence type="ECO:0000256" key="4">
    <source>
        <dbReference type="ARBA" id="ARBA00022448"/>
    </source>
</evidence>